<reference evidence="3" key="1">
    <citation type="journal article" date="2014" name="Proc. Natl. Acad. Sci. U.S.A.">
        <title>Extensive sampling of basidiomycete genomes demonstrates inadequacy of the white-rot/brown-rot paradigm for wood decay fungi.</title>
        <authorList>
            <person name="Riley R."/>
            <person name="Salamov A.A."/>
            <person name="Brown D.W."/>
            <person name="Nagy L.G."/>
            <person name="Floudas D."/>
            <person name="Held B.W."/>
            <person name="Levasseur A."/>
            <person name="Lombard V."/>
            <person name="Morin E."/>
            <person name="Otillar R."/>
            <person name="Lindquist E.A."/>
            <person name="Sun H."/>
            <person name="LaButti K.M."/>
            <person name="Schmutz J."/>
            <person name="Jabbour D."/>
            <person name="Luo H."/>
            <person name="Baker S.E."/>
            <person name="Pisabarro A.G."/>
            <person name="Walton J.D."/>
            <person name="Blanchette R.A."/>
            <person name="Henrissat B."/>
            <person name="Martin F."/>
            <person name="Cullen D."/>
            <person name="Hibbett D.S."/>
            <person name="Grigoriev I.V."/>
        </authorList>
    </citation>
    <scope>NUCLEOTIDE SEQUENCE [LARGE SCALE GENOMIC DNA]</scope>
    <source>
        <strain evidence="3">FD-172 SS1</strain>
    </source>
</reference>
<organism evidence="2 3">
    <name type="scientific">Botryobasidium botryosum (strain FD-172 SS1)</name>
    <dbReference type="NCBI Taxonomy" id="930990"/>
    <lineage>
        <taxon>Eukaryota</taxon>
        <taxon>Fungi</taxon>
        <taxon>Dikarya</taxon>
        <taxon>Basidiomycota</taxon>
        <taxon>Agaricomycotina</taxon>
        <taxon>Agaricomycetes</taxon>
        <taxon>Cantharellales</taxon>
        <taxon>Botryobasidiaceae</taxon>
        <taxon>Botryobasidium</taxon>
    </lineage>
</organism>
<dbReference type="OrthoDB" id="3037697at2759"/>
<dbReference type="AlphaFoldDB" id="A0A067M3G2"/>
<protein>
    <submittedName>
        <fullName evidence="2">Uncharacterized protein</fullName>
    </submittedName>
</protein>
<gene>
    <name evidence="2" type="ORF">BOTBODRAFT_193062</name>
</gene>
<evidence type="ECO:0000313" key="2">
    <source>
        <dbReference type="EMBL" id="KDQ06387.1"/>
    </source>
</evidence>
<dbReference type="Gene3D" id="3.80.10.10">
    <property type="entry name" value="Ribonuclease Inhibitor"/>
    <property type="match status" value="1"/>
</dbReference>
<evidence type="ECO:0000313" key="3">
    <source>
        <dbReference type="Proteomes" id="UP000027195"/>
    </source>
</evidence>
<keyword evidence="3" id="KW-1185">Reference proteome</keyword>
<dbReference type="SUPFAM" id="SSF52047">
    <property type="entry name" value="RNI-like"/>
    <property type="match status" value="1"/>
</dbReference>
<dbReference type="InParanoid" id="A0A067M3G2"/>
<dbReference type="Proteomes" id="UP000027195">
    <property type="component" value="Unassembled WGS sequence"/>
</dbReference>
<proteinExistence type="predicted"/>
<feature type="region of interest" description="Disordered" evidence="1">
    <location>
        <begin position="19"/>
        <end position="43"/>
    </location>
</feature>
<dbReference type="SUPFAM" id="SSF52058">
    <property type="entry name" value="L domain-like"/>
    <property type="match status" value="1"/>
</dbReference>
<feature type="compositionally biased region" description="Polar residues" evidence="1">
    <location>
        <begin position="30"/>
        <end position="39"/>
    </location>
</feature>
<dbReference type="InterPro" id="IPR032675">
    <property type="entry name" value="LRR_dom_sf"/>
</dbReference>
<evidence type="ECO:0000256" key="1">
    <source>
        <dbReference type="SAM" id="MobiDB-lite"/>
    </source>
</evidence>
<name>A0A067M3G2_BOTB1</name>
<sequence length="562" mass="62208">MENTQLKDLPQLARTSTDLVHHHDRHHSLDTQSQASAGSTGPCANMDTETGRLWVAAGAAEDWTARRLAALRRRHQNYLTPLYRHLPNELISYILELVDSNHGLGAIGLLAFLQVTNLWREIALATPRLWARINISHTPPALTEALLRWSKHTPLDIMCTFPRPSFDHTARNVILISLHADRWRSLHLCGVDGVDSLLQSYAPRLEVLSLDRFTSLWLAPRKVIFSGAAPPIRELFLVGGVIPLSSPVYSGLTRLHLGCAYLDSHVGGLILAIEASPGLQSLHLDQIALEPSPTLDHTRTKSISLLHLVKVDLIHLPAWTIRHILSCLITPPNLAITISNGFEDLSLFRGLDDILPPSTQREPITQSLSRADKLKVSFHARSHAWLSQLCQMHGDVSSACVFRFRIWGYDSAMNYTLTSLGCVFPMPRLKSLALVNLLCAAASPADFATVCNNLPSIEELALDGCNEALLSILLGHQYLPRLQALSIENSQVSEEFIVQLVESRAKATREGETDMLSSVCVGAELLQSLSLTKCRGVTPEMVSTLERLLNKVVWDGGYYVPR</sequence>
<dbReference type="EMBL" id="KL198138">
    <property type="protein sequence ID" value="KDQ06387.1"/>
    <property type="molecule type" value="Genomic_DNA"/>
</dbReference>
<dbReference type="STRING" id="930990.A0A067M3G2"/>
<accession>A0A067M3G2</accession>
<dbReference type="HOGENOM" id="CLU_024199_1_2_1"/>